<dbReference type="Pfam" id="PF11079">
    <property type="entry name" value="YqhG"/>
    <property type="match status" value="1"/>
</dbReference>
<dbReference type="RefSeq" id="WP_094427014.1">
    <property type="nucleotide sequence ID" value="NZ_CP019985.1"/>
</dbReference>
<name>A0A268RZ40_SHOCL</name>
<proteinExistence type="predicted"/>
<dbReference type="EMBL" id="NPBS01000069">
    <property type="protein sequence ID" value="PAF25499.1"/>
    <property type="molecule type" value="Genomic_DNA"/>
</dbReference>
<dbReference type="Proteomes" id="UP000216133">
    <property type="component" value="Unassembled WGS sequence"/>
</dbReference>
<reference evidence="1 2" key="1">
    <citation type="submission" date="2017-07" db="EMBL/GenBank/DDBJ databases">
        <title>Isolation and whole genome analysis of endospore-forming bacteria from heroin.</title>
        <authorList>
            <person name="Kalinowski J."/>
            <person name="Ahrens B."/>
            <person name="Al-Dilaimi A."/>
            <person name="Winkler A."/>
            <person name="Wibberg D."/>
            <person name="Schleenbecker U."/>
            <person name="Ruckert C."/>
            <person name="Wolfel R."/>
            <person name="Grass G."/>
        </authorList>
    </citation>
    <scope>NUCLEOTIDE SEQUENCE [LARGE SCALE GENOMIC DNA]</scope>
    <source>
        <strain evidence="1 2">7523-2</strain>
    </source>
</reference>
<dbReference type="InterPro" id="IPR024562">
    <property type="entry name" value="YqhG"/>
</dbReference>
<evidence type="ECO:0000313" key="1">
    <source>
        <dbReference type="EMBL" id="PAF25499.1"/>
    </source>
</evidence>
<sequence length="265" mass="30913">MRPPDIHQYLRRYFLANDSPILEESPSHLKVQLSVELDKELMNRPFYWHYLEKTGGVPNPMTLTLITDNNRCPENIKGEPVHFGSVRLAQIFQSAKKLGAFVRMYEQKQPVGQSSHPLHPWLCMNANVAFQCDRKKDVLLSLGLNLIHGQIVPQFFERLESLTLTPKIPDYCFTLSPMIRVESGMKRLQKMIRTFAEQEPKDWAKSAMERWESDDALLEAFYEQEEDKPESYVAEKQALKELYEPRINVSLVNGGIFYLHQQMFH</sequence>
<accession>A0A268RZ40</accession>
<protein>
    <recommendedName>
        <fullName evidence="3">YqhG family protein</fullName>
    </recommendedName>
</protein>
<evidence type="ECO:0008006" key="3">
    <source>
        <dbReference type="Google" id="ProtNLM"/>
    </source>
</evidence>
<organism evidence="1 2">
    <name type="scientific">Shouchella clausii</name>
    <name type="common">Alkalihalobacillus clausii</name>
    <dbReference type="NCBI Taxonomy" id="79880"/>
    <lineage>
        <taxon>Bacteria</taxon>
        <taxon>Bacillati</taxon>
        <taxon>Bacillota</taxon>
        <taxon>Bacilli</taxon>
        <taxon>Bacillales</taxon>
        <taxon>Bacillaceae</taxon>
        <taxon>Shouchella</taxon>
    </lineage>
</organism>
<evidence type="ECO:0000313" key="2">
    <source>
        <dbReference type="Proteomes" id="UP000216133"/>
    </source>
</evidence>
<dbReference type="AlphaFoldDB" id="A0A268RZ40"/>
<gene>
    <name evidence="1" type="ORF">CHH61_13300</name>
</gene>
<dbReference type="GeneID" id="86926723"/>
<comment type="caution">
    <text evidence="1">The sequence shown here is derived from an EMBL/GenBank/DDBJ whole genome shotgun (WGS) entry which is preliminary data.</text>
</comment>